<proteinExistence type="predicted"/>
<evidence type="ECO:0000313" key="3">
    <source>
        <dbReference type="Proteomes" id="UP000822688"/>
    </source>
</evidence>
<dbReference type="AlphaFoldDB" id="A0A8T0G715"/>
<gene>
    <name evidence="2" type="ORF">KC19_12G113700</name>
</gene>
<dbReference type="Pfam" id="PF04970">
    <property type="entry name" value="LRAT"/>
    <property type="match status" value="1"/>
</dbReference>
<dbReference type="PANTHER" id="PTHR46137:SF3">
    <property type="entry name" value="OS05G0310600 PROTEIN"/>
    <property type="match status" value="1"/>
</dbReference>
<dbReference type="EMBL" id="CM026433">
    <property type="protein sequence ID" value="KAG0554721.1"/>
    <property type="molecule type" value="Genomic_DNA"/>
</dbReference>
<evidence type="ECO:0000313" key="2">
    <source>
        <dbReference type="EMBL" id="KAG0554721.1"/>
    </source>
</evidence>
<keyword evidence="3" id="KW-1185">Reference proteome</keyword>
<dbReference type="Proteomes" id="UP000822688">
    <property type="component" value="Chromosome 12"/>
</dbReference>
<name>A0A8T0G715_CERPU</name>
<sequence>MSLFSKLLRPLELGDHIWYHTHRGLIQHHRIYVGNGHVIHFDDNDTDRRYGHCKGCIESLNNRPGGYVRYSCLACWRLGDATRNIYLCKYDKKLLSLIMRETGSRSMERSHPGHVIAARAWWYFENDNFGRWELFSHNCEDFSRFCTILKLGSKQSIRGLLLIAALRGIVVRTVLGFAALRVLRSWKQAKLLRDLPQNLSFTW</sequence>
<accession>A0A8T0G715</accession>
<dbReference type="Gene3D" id="3.90.1720.10">
    <property type="entry name" value="endopeptidase domain like (from Nostoc punctiforme)"/>
    <property type="match status" value="1"/>
</dbReference>
<reference evidence="2" key="1">
    <citation type="submission" date="2020-06" db="EMBL/GenBank/DDBJ databases">
        <title>WGS assembly of Ceratodon purpureus strain R40.</title>
        <authorList>
            <person name="Carey S.B."/>
            <person name="Jenkins J."/>
            <person name="Shu S."/>
            <person name="Lovell J.T."/>
            <person name="Sreedasyam A."/>
            <person name="Maumus F."/>
            <person name="Tiley G.P."/>
            <person name="Fernandez-Pozo N."/>
            <person name="Barry K."/>
            <person name="Chen C."/>
            <person name="Wang M."/>
            <person name="Lipzen A."/>
            <person name="Daum C."/>
            <person name="Saski C.A."/>
            <person name="Payton A.C."/>
            <person name="Mcbreen J.C."/>
            <person name="Conrad R.E."/>
            <person name="Kollar L.M."/>
            <person name="Olsson S."/>
            <person name="Huttunen S."/>
            <person name="Landis J.B."/>
            <person name="Wickett N.J."/>
            <person name="Johnson M.G."/>
            <person name="Rensing S.A."/>
            <person name="Grimwood J."/>
            <person name="Schmutz J."/>
            <person name="Mcdaniel S.F."/>
        </authorList>
    </citation>
    <scope>NUCLEOTIDE SEQUENCE</scope>
    <source>
        <strain evidence="2">R40</strain>
    </source>
</reference>
<comment type="caution">
    <text evidence="2">The sequence shown here is derived from an EMBL/GenBank/DDBJ whole genome shotgun (WGS) entry which is preliminary data.</text>
</comment>
<dbReference type="PROSITE" id="PS51934">
    <property type="entry name" value="LRAT"/>
    <property type="match status" value="1"/>
</dbReference>
<dbReference type="InterPro" id="IPR007053">
    <property type="entry name" value="LRAT_dom"/>
</dbReference>
<protein>
    <recommendedName>
        <fullName evidence="1">LRAT domain-containing protein</fullName>
    </recommendedName>
</protein>
<organism evidence="2 3">
    <name type="scientific">Ceratodon purpureus</name>
    <name type="common">Fire moss</name>
    <name type="synonym">Dicranum purpureum</name>
    <dbReference type="NCBI Taxonomy" id="3225"/>
    <lineage>
        <taxon>Eukaryota</taxon>
        <taxon>Viridiplantae</taxon>
        <taxon>Streptophyta</taxon>
        <taxon>Embryophyta</taxon>
        <taxon>Bryophyta</taxon>
        <taxon>Bryophytina</taxon>
        <taxon>Bryopsida</taxon>
        <taxon>Dicranidae</taxon>
        <taxon>Pseudoditrichales</taxon>
        <taxon>Ditrichaceae</taxon>
        <taxon>Ceratodon</taxon>
    </lineage>
</organism>
<evidence type="ECO:0000259" key="1">
    <source>
        <dbReference type="PROSITE" id="PS51934"/>
    </source>
</evidence>
<feature type="domain" description="LRAT" evidence="1">
    <location>
        <begin position="18"/>
        <end position="155"/>
    </location>
</feature>
<dbReference type="PANTHER" id="PTHR46137">
    <property type="entry name" value="OS05G0310600 PROTEIN"/>
    <property type="match status" value="1"/>
</dbReference>